<dbReference type="InterPro" id="IPR029063">
    <property type="entry name" value="SAM-dependent_MTases_sf"/>
</dbReference>
<name>A0A381TJJ8_9ZZZZ</name>
<dbReference type="Gene3D" id="3.40.50.150">
    <property type="entry name" value="Vaccinia Virus protein VP39"/>
    <property type="match status" value="1"/>
</dbReference>
<dbReference type="SUPFAM" id="SSF53335">
    <property type="entry name" value="S-adenosyl-L-methionine-dependent methyltransferases"/>
    <property type="match status" value="1"/>
</dbReference>
<dbReference type="InterPro" id="IPR006342">
    <property type="entry name" value="FkbM_mtfrase"/>
</dbReference>
<organism evidence="2">
    <name type="scientific">marine metagenome</name>
    <dbReference type="NCBI Taxonomy" id="408172"/>
    <lineage>
        <taxon>unclassified sequences</taxon>
        <taxon>metagenomes</taxon>
        <taxon>ecological metagenomes</taxon>
    </lineage>
</organism>
<dbReference type="PANTHER" id="PTHR34203:SF15">
    <property type="entry name" value="SLL1173 PROTEIN"/>
    <property type="match status" value="1"/>
</dbReference>
<feature type="domain" description="Methyltransferase FkbM" evidence="1">
    <location>
        <begin position="49"/>
        <end position="179"/>
    </location>
</feature>
<dbReference type="Pfam" id="PF05050">
    <property type="entry name" value="Methyltransf_21"/>
    <property type="match status" value="1"/>
</dbReference>
<protein>
    <recommendedName>
        <fullName evidence="1">Methyltransferase FkbM domain-containing protein</fullName>
    </recommendedName>
</protein>
<accession>A0A381TJJ8</accession>
<evidence type="ECO:0000259" key="1">
    <source>
        <dbReference type="Pfam" id="PF05050"/>
    </source>
</evidence>
<dbReference type="PANTHER" id="PTHR34203">
    <property type="entry name" value="METHYLTRANSFERASE, FKBM FAMILY PROTEIN"/>
    <property type="match status" value="1"/>
</dbReference>
<dbReference type="NCBIfam" id="TIGR01444">
    <property type="entry name" value="fkbM_fam"/>
    <property type="match status" value="1"/>
</dbReference>
<dbReference type="EMBL" id="UINC01004708">
    <property type="protein sequence ID" value="SVA16282.1"/>
    <property type="molecule type" value="Genomic_DNA"/>
</dbReference>
<evidence type="ECO:0000313" key="2">
    <source>
        <dbReference type="EMBL" id="SVA16282.1"/>
    </source>
</evidence>
<dbReference type="AlphaFoldDB" id="A0A381TJJ8"/>
<dbReference type="InterPro" id="IPR052514">
    <property type="entry name" value="SAM-dependent_MTase"/>
</dbReference>
<reference evidence="2" key="1">
    <citation type="submission" date="2018-05" db="EMBL/GenBank/DDBJ databases">
        <authorList>
            <person name="Lanie J.A."/>
            <person name="Ng W.-L."/>
            <person name="Kazmierczak K.M."/>
            <person name="Andrzejewski T.M."/>
            <person name="Davidsen T.M."/>
            <person name="Wayne K.J."/>
            <person name="Tettelin H."/>
            <person name="Glass J.I."/>
            <person name="Rusch D."/>
            <person name="Podicherti R."/>
            <person name="Tsui H.-C.T."/>
            <person name="Winkler M.E."/>
        </authorList>
    </citation>
    <scope>NUCLEOTIDE SEQUENCE</scope>
</reference>
<proteinExistence type="predicted"/>
<sequence length="260" mass="28739">MDEVIRIAATDRALGLLRSLAVYHAIPFRQRRLRRLYARFVSPGDLTFDLGSHVGNRTRALAALGCHVVALEPQPDFARLLRALFKRSATIEVVEAAVSDRIGTAAISVSDRTPTMTTLTGEWLDARAKNPSFFGVRWNRCIDVNVTTLDALIERFGRPSFIKIDVEGGEPEVLAGLSHRVPTLSFEYLPDALDYTQRCLARLTELGPYRFNWSPGESYELVANEWLTEEALMEALGSSAARLQSGDVYAQLTSGASTGH</sequence>
<gene>
    <name evidence="2" type="ORF">METZ01_LOCUS69136</name>
</gene>